<comment type="caution">
    <text evidence="1">The sequence shown here is derived from an EMBL/GenBank/DDBJ whole genome shotgun (WGS) entry which is preliminary data.</text>
</comment>
<evidence type="ECO:0000313" key="2">
    <source>
        <dbReference type="Proteomes" id="UP001597183"/>
    </source>
</evidence>
<dbReference type="Proteomes" id="UP001597183">
    <property type="component" value="Unassembled WGS sequence"/>
</dbReference>
<sequence>MPSLADIRAALRAKTAVEPPAPWRDRPMRTGGITAVGFAPGSDLLVVLSHNGVGVIDPFTARTIARSDEDDTYGDHYPVAVAGIGPVAGMRIPLAGLWGGGLRTFTPDRWRVAVIAPDWPGEKVALIPPGAADPADDPESALIIHDDDPIRAAGFSDSGRVLVVATSRLSLWTRD</sequence>
<name>A0ABW4ATN1_9ACTN</name>
<dbReference type="EMBL" id="JBHTMK010000079">
    <property type="protein sequence ID" value="MFD1374095.1"/>
    <property type="molecule type" value="Genomic_DNA"/>
</dbReference>
<organism evidence="1 2">
    <name type="scientific">Actinoplanes sichuanensis</name>
    <dbReference type="NCBI Taxonomy" id="512349"/>
    <lineage>
        <taxon>Bacteria</taxon>
        <taxon>Bacillati</taxon>
        <taxon>Actinomycetota</taxon>
        <taxon>Actinomycetes</taxon>
        <taxon>Micromonosporales</taxon>
        <taxon>Micromonosporaceae</taxon>
        <taxon>Actinoplanes</taxon>
    </lineage>
</organism>
<keyword evidence="2" id="KW-1185">Reference proteome</keyword>
<accession>A0ABW4ATN1</accession>
<evidence type="ECO:0000313" key="1">
    <source>
        <dbReference type="EMBL" id="MFD1374095.1"/>
    </source>
</evidence>
<dbReference type="SUPFAM" id="SSF82171">
    <property type="entry name" value="DPP6 N-terminal domain-like"/>
    <property type="match status" value="1"/>
</dbReference>
<gene>
    <name evidence="1" type="ORF">ACFQ5G_52950</name>
</gene>
<proteinExistence type="predicted"/>
<reference evidence="2" key="1">
    <citation type="journal article" date="2019" name="Int. J. Syst. Evol. Microbiol.">
        <title>The Global Catalogue of Microorganisms (GCM) 10K type strain sequencing project: providing services to taxonomists for standard genome sequencing and annotation.</title>
        <authorList>
            <consortium name="The Broad Institute Genomics Platform"/>
            <consortium name="The Broad Institute Genome Sequencing Center for Infectious Disease"/>
            <person name="Wu L."/>
            <person name="Ma J."/>
        </authorList>
    </citation>
    <scope>NUCLEOTIDE SEQUENCE [LARGE SCALE GENOMIC DNA]</scope>
    <source>
        <strain evidence="2">CCM 7526</strain>
    </source>
</reference>
<dbReference type="RefSeq" id="WP_317794302.1">
    <property type="nucleotide sequence ID" value="NZ_AP028461.1"/>
</dbReference>
<protein>
    <submittedName>
        <fullName evidence="1">Uncharacterized protein</fullName>
    </submittedName>
</protein>